<name>A0A8H4LJ23_9HYPO</name>
<dbReference type="Gene3D" id="3.40.50.720">
    <property type="entry name" value="NAD(P)-binding Rossmann-like Domain"/>
    <property type="match status" value="1"/>
</dbReference>
<keyword evidence="2" id="KW-0521">NADP</keyword>
<accession>A0A8H4LJ23</accession>
<dbReference type="PANTHER" id="PTHR47706">
    <property type="entry name" value="NMRA-LIKE FAMILY PROTEIN"/>
    <property type="match status" value="1"/>
</dbReference>
<comment type="similarity">
    <text evidence="1">Belongs to the NmrA-type oxidoreductase family. Isoflavone reductase subfamily.</text>
</comment>
<keyword evidence="3" id="KW-0560">Oxidoreductase</keyword>
<evidence type="ECO:0000256" key="3">
    <source>
        <dbReference type="ARBA" id="ARBA00023002"/>
    </source>
</evidence>
<gene>
    <name evidence="5" type="ORF">FALBO_2597</name>
</gene>
<keyword evidence="6" id="KW-1185">Reference proteome</keyword>
<dbReference type="PANTHER" id="PTHR47706:SF1">
    <property type="entry name" value="CIPA-LIKE, PUTATIVE (AFU_ORTHOLOGUE AFUA_1G12460)-RELATED"/>
    <property type="match status" value="1"/>
</dbReference>
<dbReference type="SUPFAM" id="SSF51735">
    <property type="entry name" value="NAD(P)-binding Rossmann-fold domains"/>
    <property type="match status" value="1"/>
</dbReference>
<evidence type="ECO:0000313" key="5">
    <source>
        <dbReference type="EMBL" id="KAF4470500.1"/>
    </source>
</evidence>
<dbReference type="InterPro" id="IPR036291">
    <property type="entry name" value="NAD(P)-bd_dom_sf"/>
</dbReference>
<sequence length="140" mass="14861">MSGSIKTVALLGYTGNIGPHALNALVANGNSNVTVFSRSAQDEKLPNATFRQIDLASSSVESLAQEFKGHGAVADLTSIPDPTVSIRVVDAAVAASVYRFIPAEFSHSPSNVKARALPLWAGKNLVYQHLTKLADERQLC</sequence>
<feature type="domain" description="NAD(P)-binding" evidence="4">
    <location>
        <begin position="14"/>
        <end position="113"/>
    </location>
</feature>
<protein>
    <recommendedName>
        <fullName evidence="4">NAD(P)-binding domain-containing protein</fullName>
    </recommendedName>
</protein>
<evidence type="ECO:0000259" key="4">
    <source>
        <dbReference type="Pfam" id="PF13460"/>
    </source>
</evidence>
<dbReference type="AlphaFoldDB" id="A0A8H4LJ23"/>
<proteinExistence type="inferred from homology"/>
<evidence type="ECO:0000256" key="2">
    <source>
        <dbReference type="ARBA" id="ARBA00022857"/>
    </source>
</evidence>
<evidence type="ECO:0000256" key="1">
    <source>
        <dbReference type="ARBA" id="ARBA00005725"/>
    </source>
</evidence>
<evidence type="ECO:0000313" key="6">
    <source>
        <dbReference type="Proteomes" id="UP000554235"/>
    </source>
</evidence>
<dbReference type="EMBL" id="JAADYS010000332">
    <property type="protein sequence ID" value="KAF4470500.1"/>
    <property type="molecule type" value="Genomic_DNA"/>
</dbReference>
<dbReference type="Proteomes" id="UP000554235">
    <property type="component" value="Unassembled WGS sequence"/>
</dbReference>
<organism evidence="5 6">
    <name type="scientific">Fusarium albosuccineum</name>
    <dbReference type="NCBI Taxonomy" id="1237068"/>
    <lineage>
        <taxon>Eukaryota</taxon>
        <taxon>Fungi</taxon>
        <taxon>Dikarya</taxon>
        <taxon>Ascomycota</taxon>
        <taxon>Pezizomycotina</taxon>
        <taxon>Sordariomycetes</taxon>
        <taxon>Hypocreomycetidae</taxon>
        <taxon>Hypocreales</taxon>
        <taxon>Nectriaceae</taxon>
        <taxon>Fusarium</taxon>
        <taxon>Fusarium decemcellulare species complex</taxon>
    </lineage>
</organism>
<dbReference type="OrthoDB" id="9974981at2759"/>
<dbReference type="InterPro" id="IPR051609">
    <property type="entry name" value="NmrA/Isoflavone_reductase-like"/>
</dbReference>
<dbReference type="InterPro" id="IPR016040">
    <property type="entry name" value="NAD(P)-bd_dom"/>
</dbReference>
<reference evidence="5 6" key="1">
    <citation type="submission" date="2020-01" db="EMBL/GenBank/DDBJ databases">
        <title>Identification and distribution of gene clusters putatively required for synthesis of sphingolipid metabolism inhibitors in phylogenetically diverse species of the filamentous fungus Fusarium.</title>
        <authorList>
            <person name="Kim H.-S."/>
            <person name="Busman M."/>
            <person name="Brown D.W."/>
            <person name="Divon H."/>
            <person name="Uhlig S."/>
            <person name="Proctor R.H."/>
        </authorList>
    </citation>
    <scope>NUCLEOTIDE SEQUENCE [LARGE SCALE GENOMIC DNA]</scope>
    <source>
        <strain evidence="5 6">NRRL 20459</strain>
    </source>
</reference>
<dbReference type="Pfam" id="PF13460">
    <property type="entry name" value="NAD_binding_10"/>
    <property type="match status" value="1"/>
</dbReference>
<comment type="caution">
    <text evidence="5">The sequence shown here is derived from an EMBL/GenBank/DDBJ whole genome shotgun (WGS) entry which is preliminary data.</text>
</comment>
<dbReference type="GO" id="GO:0016491">
    <property type="term" value="F:oxidoreductase activity"/>
    <property type="evidence" value="ECO:0007669"/>
    <property type="project" value="UniProtKB-KW"/>
</dbReference>